<dbReference type="Pfam" id="PF15024">
    <property type="entry name" value="Glyco_transf_18"/>
    <property type="match status" value="1"/>
</dbReference>
<dbReference type="Proteomes" id="UP001565368">
    <property type="component" value="Unassembled WGS sequence"/>
</dbReference>
<evidence type="ECO:0000313" key="3">
    <source>
        <dbReference type="Proteomes" id="UP001565368"/>
    </source>
</evidence>
<name>A0ABR3Q0L6_9TREE</name>
<dbReference type="RefSeq" id="XP_069208207.1">
    <property type="nucleotide sequence ID" value="XM_069353565.1"/>
</dbReference>
<reference evidence="2 3" key="1">
    <citation type="submission" date="2023-08" db="EMBL/GenBank/DDBJ databases">
        <title>Annotated Genome Sequence of Vanrija albida AlHP1.</title>
        <authorList>
            <person name="Herzog R."/>
        </authorList>
    </citation>
    <scope>NUCLEOTIDE SEQUENCE [LARGE SCALE GENOMIC DNA]</scope>
    <source>
        <strain evidence="2 3">AlHP1</strain>
    </source>
</reference>
<evidence type="ECO:0000259" key="1">
    <source>
        <dbReference type="Pfam" id="PF15024"/>
    </source>
</evidence>
<feature type="domain" description="Glycosyltransferase family 18 catalytic" evidence="1">
    <location>
        <begin position="310"/>
        <end position="490"/>
    </location>
</feature>
<comment type="caution">
    <text evidence="2">The sequence shown here is derived from an EMBL/GenBank/DDBJ whole genome shotgun (WGS) entry which is preliminary data.</text>
</comment>
<keyword evidence="3" id="KW-1185">Reference proteome</keyword>
<accession>A0ABR3Q0L6</accession>
<dbReference type="InterPro" id="IPR026116">
    <property type="entry name" value="GT18_cat"/>
</dbReference>
<proteinExistence type="predicted"/>
<gene>
    <name evidence="2" type="ORF">Q8F55_005069</name>
</gene>
<dbReference type="GeneID" id="95986112"/>
<sequence>MITRKPQPHTHAPLSGRRADSSSRFDLFRRRRVRLAICLVLAGLLSTLLLLPRGPPTAAARRTKDPACSGWDPLAAPSLDPPRCARARQLRQLQRFLDDPGWKYDAETVAALRRVERCVLGLSECPATPLIVSLYWFAYNGQRGGSAGEEVWMREVIDSTEAEGFVVVTGHTRASLLHLVRRLSLSIHMVWFNENNALECVSNPRCIRSEDYVEAADTFLRHEIAGIAPEEMGTLPLWKVFVTTYWGSRPSNADRPGFKMHRDWDVPETGGDEVWAFQPLGRRWQITPYPYPGHTWVPVSMERECLATPAPKTRTRRVVILGKRASYFQSRYAGVRWDVVQRRLGAADIELVAAMETDNATVPAGISNVGQLDQGAYSRLLSRSAALIGIGAPLISPGPYFALCRGVPVVMPLHQHDVPSSAGWDVYDEGHAQHGPVSALREPYVYAYHPNDSEGLALQVIQAVDHPIKPYVPPGYGAEDVEARVRAMLHYDYEGEYAAIVKANGGGVPGVPHYMLQKCWDWGDCFWGSYTQAYRGD</sequence>
<dbReference type="EMBL" id="JBBXJM010000004">
    <property type="protein sequence ID" value="KAL1408263.1"/>
    <property type="molecule type" value="Genomic_DNA"/>
</dbReference>
<protein>
    <recommendedName>
        <fullName evidence="1">Glycosyltransferase family 18 catalytic domain-containing protein</fullName>
    </recommendedName>
</protein>
<evidence type="ECO:0000313" key="2">
    <source>
        <dbReference type="EMBL" id="KAL1408263.1"/>
    </source>
</evidence>
<organism evidence="2 3">
    <name type="scientific">Vanrija albida</name>
    <dbReference type="NCBI Taxonomy" id="181172"/>
    <lineage>
        <taxon>Eukaryota</taxon>
        <taxon>Fungi</taxon>
        <taxon>Dikarya</taxon>
        <taxon>Basidiomycota</taxon>
        <taxon>Agaricomycotina</taxon>
        <taxon>Tremellomycetes</taxon>
        <taxon>Trichosporonales</taxon>
        <taxon>Trichosporonaceae</taxon>
        <taxon>Vanrija</taxon>
    </lineage>
</organism>